<dbReference type="InterPro" id="IPR033705">
    <property type="entry name" value="Anticodon_Ia_Val"/>
</dbReference>
<dbReference type="SUPFAM" id="SSF47323">
    <property type="entry name" value="Anticodon-binding domain of a subclass of class I aminoacyl-tRNA synthetases"/>
    <property type="match status" value="1"/>
</dbReference>
<dbReference type="Proteomes" id="UP001177744">
    <property type="component" value="Unassembled WGS sequence"/>
</dbReference>
<feature type="region of interest" description="Disordered" evidence="10">
    <location>
        <begin position="1173"/>
        <end position="1199"/>
    </location>
</feature>
<keyword evidence="3 9" id="KW-0436">Ligase</keyword>
<gene>
    <name evidence="12" type="ORF">QTO34_013010</name>
</gene>
<keyword evidence="5 9" id="KW-0067">ATP-binding</keyword>
<dbReference type="EC" id="6.1.1.9" evidence="2"/>
<evidence type="ECO:0000259" key="11">
    <source>
        <dbReference type="PROSITE" id="PS50405"/>
    </source>
</evidence>
<dbReference type="InterPro" id="IPR009080">
    <property type="entry name" value="tRNAsynth_Ia_anticodon-bd"/>
</dbReference>
<dbReference type="GO" id="GO:0002161">
    <property type="term" value="F:aminoacyl-tRNA deacylase activity"/>
    <property type="evidence" value="ECO:0007669"/>
    <property type="project" value="InterPro"/>
</dbReference>
<evidence type="ECO:0000256" key="6">
    <source>
        <dbReference type="ARBA" id="ARBA00022917"/>
    </source>
</evidence>
<dbReference type="InterPro" id="IPR009008">
    <property type="entry name" value="Val/Leu/Ile-tRNA-synth_edit"/>
</dbReference>
<feature type="domain" description="GST C-terminal" evidence="11">
    <location>
        <begin position="89"/>
        <end position="266"/>
    </location>
</feature>
<protein>
    <recommendedName>
        <fullName evidence="2">valine--tRNA ligase</fullName>
        <ecNumber evidence="2">6.1.1.9</ecNumber>
    </recommendedName>
    <alternativeName>
        <fullName evidence="8">Valyl-tRNA synthetase</fullName>
    </alternativeName>
</protein>
<proteinExistence type="inferred from homology"/>
<organism evidence="12 13">
    <name type="scientific">Cnephaeus nilssonii</name>
    <name type="common">Northern bat</name>
    <name type="synonym">Eptesicus nilssonii</name>
    <dbReference type="NCBI Taxonomy" id="3371016"/>
    <lineage>
        <taxon>Eukaryota</taxon>
        <taxon>Metazoa</taxon>
        <taxon>Chordata</taxon>
        <taxon>Craniata</taxon>
        <taxon>Vertebrata</taxon>
        <taxon>Euteleostomi</taxon>
        <taxon>Mammalia</taxon>
        <taxon>Eutheria</taxon>
        <taxon>Laurasiatheria</taxon>
        <taxon>Chiroptera</taxon>
        <taxon>Yangochiroptera</taxon>
        <taxon>Vespertilionidae</taxon>
        <taxon>Cnephaeus</taxon>
    </lineage>
</organism>
<evidence type="ECO:0000313" key="12">
    <source>
        <dbReference type="EMBL" id="KAK1327508.1"/>
    </source>
</evidence>
<dbReference type="SUPFAM" id="SSF52374">
    <property type="entry name" value="Nucleotidylyl transferase"/>
    <property type="match status" value="2"/>
</dbReference>
<accession>A0AA40LDH1</accession>
<dbReference type="FunFam" id="3.40.50.620:FF:000066">
    <property type="entry name" value="valine--tRNA ligase, mitochondrial"/>
    <property type="match status" value="1"/>
</dbReference>
<dbReference type="InterPro" id="IPR002303">
    <property type="entry name" value="Valyl-tRNA_ligase"/>
</dbReference>
<dbReference type="Pfam" id="PF08264">
    <property type="entry name" value="Anticodon_1"/>
    <property type="match status" value="1"/>
</dbReference>
<dbReference type="SUPFAM" id="SSF47616">
    <property type="entry name" value="GST C-terminal domain-like"/>
    <property type="match status" value="1"/>
</dbReference>
<dbReference type="PANTHER" id="PTHR11946:SF109">
    <property type="entry name" value="VALINE--TRNA LIGASE"/>
    <property type="match status" value="1"/>
</dbReference>
<dbReference type="InterPro" id="IPR013155">
    <property type="entry name" value="M/V/L/I-tRNA-synth_anticd-bd"/>
</dbReference>
<dbReference type="CDD" id="cd00817">
    <property type="entry name" value="ValRS_core"/>
    <property type="match status" value="1"/>
</dbReference>
<comment type="caution">
    <text evidence="12">The sequence shown here is derived from an EMBL/GenBank/DDBJ whole genome shotgun (WGS) entry which is preliminary data.</text>
</comment>
<dbReference type="GO" id="GO:0005524">
    <property type="term" value="F:ATP binding"/>
    <property type="evidence" value="ECO:0007669"/>
    <property type="project" value="UniProtKB-KW"/>
</dbReference>
<dbReference type="Pfam" id="PF00133">
    <property type="entry name" value="tRNA-synt_1"/>
    <property type="match status" value="3"/>
</dbReference>
<evidence type="ECO:0000256" key="8">
    <source>
        <dbReference type="ARBA" id="ARBA00029936"/>
    </source>
</evidence>
<dbReference type="GO" id="GO:0004832">
    <property type="term" value="F:valine-tRNA ligase activity"/>
    <property type="evidence" value="ECO:0007669"/>
    <property type="project" value="UniProtKB-EC"/>
</dbReference>
<dbReference type="InterPro" id="IPR002300">
    <property type="entry name" value="aa-tRNA-synth_Ia"/>
</dbReference>
<dbReference type="InterPro" id="IPR001412">
    <property type="entry name" value="aa-tRNA-synth_I_CS"/>
</dbReference>
<dbReference type="SUPFAM" id="SSF50677">
    <property type="entry name" value="ValRS/IleRS/LeuRS editing domain"/>
    <property type="match status" value="1"/>
</dbReference>
<dbReference type="GO" id="GO:0005829">
    <property type="term" value="C:cytosol"/>
    <property type="evidence" value="ECO:0007669"/>
    <property type="project" value="TreeGrafter"/>
</dbReference>
<evidence type="ECO:0000256" key="9">
    <source>
        <dbReference type="RuleBase" id="RU363035"/>
    </source>
</evidence>
<evidence type="ECO:0000256" key="7">
    <source>
        <dbReference type="ARBA" id="ARBA00023146"/>
    </source>
</evidence>
<evidence type="ECO:0000256" key="4">
    <source>
        <dbReference type="ARBA" id="ARBA00022741"/>
    </source>
</evidence>
<feature type="compositionally biased region" description="Low complexity" evidence="10">
    <location>
        <begin position="288"/>
        <end position="302"/>
    </location>
</feature>
<evidence type="ECO:0000256" key="2">
    <source>
        <dbReference type="ARBA" id="ARBA00013169"/>
    </source>
</evidence>
<dbReference type="InterPro" id="IPR014729">
    <property type="entry name" value="Rossmann-like_a/b/a_fold"/>
</dbReference>
<dbReference type="Gene3D" id="1.10.730.10">
    <property type="entry name" value="Isoleucyl-tRNA Synthetase, Domain 1"/>
    <property type="match status" value="1"/>
</dbReference>
<comment type="similarity">
    <text evidence="1 9">Belongs to the class-I aminoacyl-tRNA synthetase family.</text>
</comment>
<keyword evidence="7 9" id="KW-0030">Aminoacyl-tRNA synthetase</keyword>
<dbReference type="Gene3D" id="3.40.50.620">
    <property type="entry name" value="HUPs"/>
    <property type="match status" value="4"/>
</dbReference>
<dbReference type="PROSITE" id="PS00178">
    <property type="entry name" value="AA_TRNA_LIGASE_I"/>
    <property type="match status" value="1"/>
</dbReference>
<dbReference type="PANTHER" id="PTHR11946">
    <property type="entry name" value="VALYL-TRNA SYNTHETASES"/>
    <property type="match status" value="1"/>
</dbReference>
<evidence type="ECO:0000256" key="3">
    <source>
        <dbReference type="ARBA" id="ARBA00022598"/>
    </source>
</evidence>
<dbReference type="PROSITE" id="PS50405">
    <property type="entry name" value="GST_CTER"/>
    <property type="match status" value="1"/>
</dbReference>
<evidence type="ECO:0000256" key="1">
    <source>
        <dbReference type="ARBA" id="ARBA00005594"/>
    </source>
</evidence>
<evidence type="ECO:0000313" key="13">
    <source>
        <dbReference type="Proteomes" id="UP001177744"/>
    </source>
</evidence>
<dbReference type="Gene3D" id="3.90.740.10">
    <property type="entry name" value="Valyl/Leucyl/Isoleucyl-tRNA synthetase, editing domain"/>
    <property type="match status" value="1"/>
</dbReference>
<feature type="region of interest" description="Disordered" evidence="10">
    <location>
        <begin position="260"/>
        <end position="339"/>
    </location>
</feature>
<dbReference type="EMBL" id="JAULJE010000028">
    <property type="protein sequence ID" value="KAK1327508.1"/>
    <property type="molecule type" value="Genomic_DNA"/>
</dbReference>
<name>A0AA40LDH1_CNENI</name>
<dbReference type="GO" id="GO:0006438">
    <property type="term" value="P:valyl-tRNA aminoacylation"/>
    <property type="evidence" value="ECO:0007669"/>
    <property type="project" value="InterPro"/>
</dbReference>
<keyword evidence="13" id="KW-1185">Reference proteome</keyword>
<dbReference type="InterPro" id="IPR010987">
    <property type="entry name" value="Glutathione-S-Trfase_C-like"/>
</dbReference>
<dbReference type="InterPro" id="IPR036282">
    <property type="entry name" value="Glutathione-S-Trfase_C_sf"/>
</dbReference>
<evidence type="ECO:0000256" key="10">
    <source>
        <dbReference type="SAM" id="MobiDB-lite"/>
    </source>
</evidence>
<dbReference type="CDD" id="cd07962">
    <property type="entry name" value="Anticodon_Ia_Val"/>
    <property type="match status" value="1"/>
</dbReference>
<sequence>MSILYVSPHPDAFPSLRALIAARYGEAGEGPGWGGAHPRICLQPPPASRTPFPPPRLPALEKGPGGLWVWGATAVAQLLWPAGLGGPAGSRAAVLVQQWVSYADTELIPAACGATLPALGLRGPGQDPQFSCEKIKRSVQSTWSSARRFRVSKSLMSLKPTEVPMDCRERVGCTGGPGKGPEPLGGVASAAHLPGREAPTLADLAAVTALLLPFRYVLDPCARRIWGNVTRWFITCVQQPEFRAVLGEVVLYSGARPLLQQPGPEVAAPPKTPAQLKKEAKKREKLGKFQQKQKVQQQQPLPREQKKPKPEKREKRDPGVITYDLPTPPGERKDVSGTMPDSYSPQYVEAAWYPWWEQQGFFKPEYGRSSVSAPNPRGIFMMCIPPPNVTGSLHLGHALTNAIQDSLTRWHRMRGETTLWNPGCDHAGIATQVVVEKKLWREQGLTRHQLGREAFLREVWKWKEEKGDRIYHQLRKLGSSLDWDRACFTMDPKLSVAVTEAFVRLHEEGIIYRSTRLVNWSCTLNSAISDIEVDKKELTGRTLLSVPGYKEKVEFGVLISFAYKVQGSESDEEVVVATTRIETMLGDVAVAVHPKDPRYQHLKGRSVVHPFLPRSLPVVLDDFVDMEFGTGAVKITPAHDQKTTRSGRGTGWRPSASWTPGGPGQCAPPFPGETACVWGQGLPRFEARKAVLAALKERGLFRGIQDNPMVVPLCNRSKDVVEPLLRPQWYVRCGEMARAASAAVTRGDLRILPEAHQRTWHAWMDNIRDWCISRQLWWGHRIPAYFVTVHDPAVPPGEVSTAAVQYRAAGGRQGRARQGCPRYSRHLWQDPDGRYWVSGRSEAEAREKAAKEFGVSPDKISLQQGKAGPWGGGGQGLASDPHLCPLTSDLWLPSDEDVLDTWFSSGLFPFSILGWPNQSEDLSVFYPGTLLETGHDILFFWVARMVMLGLQLTGRLPFREVRGRLRPPAQARTAGLGRAPGRLGGLWGLSASGDLLGDCARASQGRDSSKPMTVWAAGGTPRALRFRAGPGGEAEPHALPPQVYLHAIVRDAHGRKMSKSLGNVIDPLDVIHGVSLQGLHDQLLNSNLDPSEVERAKEGQKADFPAGIPECGTDALRFGLCAYTSQGRDINLDVNRILGYRHFCNKLWNATKFALRGLGKGFVPSATSRSLHGGGSGAEVTGDAQALGPPPTRHTWLPTPGGRESLVDRWIRSRLTEAVRLSNQGFQAYDFPAVTTAQYSFWLYELCDVYLECLKPVLSGADQVAAECARQTLYTCLDVGLRLLSPFMPFVTEELFQRLPRRLPQAPPSLCVTPFPEPSECCWKDPEAEAALELALSIARAVRSLRADYNLIRTRPDCFLEVADEATGAVASAVSGYVQALANAGVVAVLALGAPVPQGCAVALASDRCSVHLQLQGLVDPARELGKLQARRGEAQRQAQRLRERRAAVGYPVKVPLKVQEADEAKLLQTEAELRKMDEAIALFQRML</sequence>
<dbReference type="PRINTS" id="PR00986">
    <property type="entry name" value="TRNASYNTHVAL"/>
</dbReference>
<feature type="compositionally biased region" description="Basic and acidic residues" evidence="10">
    <location>
        <begin position="303"/>
        <end position="318"/>
    </location>
</feature>
<dbReference type="HAMAP" id="MF_02004">
    <property type="entry name" value="Val_tRNA_synth_type1"/>
    <property type="match status" value="1"/>
</dbReference>
<reference evidence="12" key="1">
    <citation type="submission" date="2023-06" db="EMBL/GenBank/DDBJ databases">
        <title>Reference genome for the Northern bat (Eptesicus nilssonii), a most northern bat species.</title>
        <authorList>
            <person name="Laine V.N."/>
            <person name="Pulliainen A.T."/>
            <person name="Lilley T.M."/>
        </authorList>
    </citation>
    <scope>NUCLEOTIDE SEQUENCE</scope>
    <source>
        <strain evidence="12">BLF_Eptnil</strain>
        <tissue evidence="12">Kidney</tissue>
    </source>
</reference>
<dbReference type="FunFam" id="3.90.740.10:FF:000008">
    <property type="entry name" value="Valine--tRNA ligase, mitochondrial"/>
    <property type="match status" value="1"/>
</dbReference>
<dbReference type="Gene3D" id="1.20.1050.10">
    <property type="match status" value="1"/>
</dbReference>
<keyword evidence="4 9" id="KW-0547">Nucleotide-binding</keyword>
<feature type="region of interest" description="Disordered" evidence="10">
    <location>
        <begin position="638"/>
        <end position="666"/>
    </location>
</feature>
<evidence type="ECO:0000256" key="5">
    <source>
        <dbReference type="ARBA" id="ARBA00022840"/>
    </source>
</evidence>
<keyword evidence="6 9" id="KW-0648">Protein biosynthesis</keyword>